<evidence type="ECO:0000256" key="15">
    <source>
        <dbReference type="PIRNR" id="PIRNR037090"/>
    </source>
</evidence>
<evidence type="ECO:0000256" key="14">
    <source>
        <dbReference type="ARBA" id="ARBA00049638"/>
    </source>
</evidence>
<reference evidence="20" key="1">
    <citation type="journal article" date="2023" name="Plant Biotechnol. J.">
        <title>Chromosome-level wild Hevea brasiliensis genome provides new tools for genomic-assisted breeding and valuable loci to elevate rubber yield.</title>
        <authorList>
            <person name="Cheng H."/>
            <person name="Song X."/>
            <person name="Hu Y."/>
            <person name="Wu T."/>
            <person name="Yang Q."/>
            <person name="An Z."/>
            <person name="Feng S."/>
            <person name="Deng Z."/>
            <person name="Wu W."/>
            <person name="Zeng X."/>
            <person name="Tu M."/>
            <person name="Wang X."/>
            <person name="Huang H."/>
        </authorList>
    </citation>
    <scope>NUCLEOTIDE SEQUENCE</scope>
    <source>
        <strain evidence="20">MT/VB/25A 57/8</strain>
    </source>
</reference>
<evidence type="ECO:0000256" key="2">
    <source>
        <dbReference type="ARBA" id="ARBA00008685"/>
    </source>
</evidence>
<keyword evidence="8 15" id="KW-0406">Ion transport</keyword>
<dbReference type="Pfam" id="PF01094">
    <property type="entry name" value="ANF_receptor"/>
    <property type="match status" value="1"/>
</dbReference>
<dbReference type="InterPro" id="IPR017103">
    <property type="entry name" value="Iontropic_Glu_rcpt_pln"/>
</dbReference>
<dbReference type="InterPro" id="IPR015683">
    <property type="entry name" value="Ionotropic_Glu_rcpt"/>
</dbReference>
<dbReference type="InterPro" id="IPR001828">
    <property type="entry name" value="ANF_lig-bd_rcpt"/>
</dbReference>
<comment type="similarity">
    <text evidence="2 15">Belongs to the glutamate-gated ion channel (TC 1.A.10.1) family.</text>
</comment>
<evidence type="ECO:0000256" key="18">
    <source>
        <dbReference type="SAM" id="SignalP"/>
    </source>
</evidence>
<feature type="transmembrane region" description="Helical" evidence="17">
    <location>
        <begin position="843"/>
        <end position="866"/>
    </location>
</feature>
<dbReference type="Pfam" id="PF10613">
    <property type="entry name" value="Lig_chan-Glu_bd"/>
    <property type="match status" value="1"/>
</dbReference>
<dbReference type="SMART" id="SM00079">
    <property type="entry name" value="PBPe"/>
    <property type="match status" value="1"/>
</dbReference>
<dbReference type="Gene3D" id="3.40.190.10">
    <property type="entry name" value="Periplasmic binding protein-like II"/>
    <property type="match status" value="2"/>
</dbReference>
<keyword evidence="9 15" id="KW-0472">Membrane</keyword>
<dbReference type="PIRSF" id="PIRSF037090">
    <property type="entry name" value="Iontro_Glu-like_rcpt_pln"/>
    <property type="match status" value="1"/>
</dbReference>
<evidence type="ECO:0000256" key="6">
    <source>
        <dbReference type="ARBA" id="ARBA00022729"/>
    </source>
</evidence>
<feature type="domain" description="Ionotropic glutamate receptor C-terminal" evidence="19">
    <location>
        <begin position="459"/>
        <end position="822"/>
    </location>
</feature>
<keyword evidence="4 15" id="KW-0813">Transport</keyword>
<comment type="function">
    <text evidence="15">Glutamate-gated receptor that probably acts as non-selective cation channel.</text>
</comment>
<evidence type="ECO:0000313" key="21">
    <source>
        <dbReference type="Proteomes" id="UP001174677"/>
    </source>
</evidence>
<evidence type="ECO:0000256" key="3">
    <source>
        <dbReference type="ARBA" id="ARBA00011095"/>
    </source>
</evidence>
<evidence type="ECO:0000313" key="20">
    <source>
        <dbReference type="EMBL" id="KAJ9179544.1"/>
    </source>
</evidence>
<evidence type="ECO:0000256" key="9">
    <source>
        <dbReference type="ARBA" id="ARBA00023136"/>
    </source>
</evidence>
<dbReference type="Gene3D" id="1.10.287.70">
    <property type="match status" value="1"/>
</dbReference>
<sequence>MGRNTFKPGLCSFFFWFVGILFMEVVMAQHTTTPVNVGVVLYDFENWVGKMWLSCINISLSDFYATHAHYKTRMLLNTRNSMADVFGAAAAGLDLIKNAEVQAILGPVTSMQANFVVELGKKAQVPIISFSASSPFLTSIKSPYFFQATQNDKSQVKAICAIIQAFGWREAVPIYVDNLYGVGFIPYLMEALQAVDTRVPYQSAISPSANDDQIVRELYKLMTMQTRVFIVHIFPSLGARLFIKAKEIGMMSEGYVWIMTDGMTNLLSSLDPSAIDSMQGALGVQPYVARTKELEKFRVRWKKKFHQYHPDMVDAELNIYGLWAYDATMALAMAIEEAGTTNFGFQRANISSNSTDLETLKVSENGPNLARALANISFKGLTGDFLFVNNKLPSSAFEIVNLNGVGPKGIGFWTPDKGLVKKFKSPRNASSKANLAPIIWPGDSISVPKGWEIPTNGTRLRIGVPVKKGFTEFVNVTKDPITKVTKVTGYCMDVFDAVMKELPYAVAYDYIPYAFPNGSSAGTYNDLVYQVHLGNFDAAVGDVTIIANRSLYVDYTLPYTEADVLMLVRVQDEKINNAMIFLKPLSWELWVTTLCFFLFIGFVVWILEHRINDDFQGPPLHQAGTSLWFAFSTMVFAHREKVFNNWARLVVIIWSFALLILTQSYTASFASLLTVQRLQPSVTYVNELIQNGESVGCPTGSFVYGILKKLGFQDNQLLSYNSPEEVDKLFSEGTGNHGIVAAFDESPYMKLIQARSCSNYTTVEPSTFMLKTPSRNFQQFKTDGFGFVFPRGSPLVPDVSRAILKVTEDDEMRRIENAWFGGESKCPDSSKSVSSSILGIDSFWGLFLIVGVISVSALVTYTAMFVHEHWEILKDSNSRASIWSRILHLLRIFNKPDPKAHALSKGKVDERSGINAPGDGAPNARMVRSKQSPVESKEHPLHSRSMPTLMGQELKGLP</sequence>
<dbReference type="PANTHER" id="PTHR34836">
    <property type="entry name" value="OS06G0188250 PROTEIN"/>
    <property type="match status" value="1"/>
</dbReference>
<feature type="transmembrane region" description="Helical" evidence="17">
    <location>
        <begin position="589"/>
        <end position="607"/>
    </location>
</feature>
<evidence type="ECO:0000256" key="5">
    <source>
        <dbReference type="ARBA" id="ARBA00022692"/>
    </source>
</evidence>
<comment type="subcellular location">
    <subcellularLocation>
        <location evidence="1">Membrane</location>
        <topology evidence="1">Multi-pass membrane protein</topology>
    </subcellularLocation>
</comment>
<dbReference type="EMBL" id="JARPOI010000006">
    <property type="protein sequence ID" value="KAJ9179544.1"/>
    <property type="molecule type" value="Genomic_DNA"/>
</dbReference>
<keyword evidence="10 15" id="KW-0675">Receptor</keyword>
<evidence type="ECO:0000256" key="11">
    <source>
        <dbReference type="ARBA" id="ARBA00023180"/>
    </source>
</evidence>
<proteinExistence type="inferred from homology"/>
<feature type="signal peptide" evidence="18">
    <location>
        <begin position="1"/>
        <end position="28"/>
    </location>
</feature>
<evidence type="ECO:0000256" key="12">
    <source>
        <dbReference type="ARBA" id="ARBA00023286"/>
    </source>
</evidence>
<keyword evidence="13 15" id="KW-0407">Ion channel</keyword>
<organism evidence="20 21">
    <name type="scientific">Hevea brasiliensis</name>
    <name type="common">Para rubber tree</name>
    <name type="synonym">Siphonia brasiliensis</name>
    <dbReference type="NCBI Taxonomy" id="3981"/>
    <lineage>
        <taxon>Eukaryota</taxon>
        <taxon>Viridiplantae</taxon>
        <taxon>Streptophyta</taxon>
        <taxon>Embryophyta</taxon>
        <taxon>Tracheophyta</taxon>
        <taxon>Spermatophyta</taxon>
        <taxon>Magnoliopsida</taxon>
        <taxon>eudicotyledons</taxon>
        <taxon>Gunneridae</taxon>
        <taxon>Pentapetalae</taxon>
        <taxon>rosids</taxon>
        <taxon>fabids</taxon>
        <taxon>Malpighiales</taxon>
        <taxon>Euphorbiaceae</taxon>
        <taxon>Crotonoideae</taxon>
        <taxon>Micrandreae</taxon>
        <taxon>Hevea</taxon>
    </lineage>
</organism>
<evidence type="ECO:0000256" key="16">
    <source>
        <dbReference type="SAM" id="MobiDB-lite"/>
    </source>
</evidence>
<feature type="compositionally biased region" description="Basic and acidic residues" evidence="16">
    <location>
        <begin position="899"/>
        <end position="912"/>
    </location>
</feature>
<comment type="function">
    <text evidence="14">Glutamate-gated receptor that probably acts as a non-selective cation channel. May be involved in light-signal transduction and calcium homeostasis via the regulation of calcium influx into cells.</text>
</comment>
<dbReference type="InterPro" id="IPR019594">
    <property type="entry name" value="Glu/Gly-bd"/>
</dbReference>
<keyword evidence="5 17" id="KW-0812">Transmembrane</keyword>
<protein>
    <recommendedName>
        <fullName evidence="15">Glutamate receptor</fullName>
    </recommendedName>
</protein>
<dbReference type="Pfam" id="PF00060">
    <property type="entry name" value="Lig_chan"/>
    <property type="match status" value="1"/>
</dbReference>
<evidence type="ECO:0000256" key="8">
    <source>
        <dbReference type="ARBA" id="ARBA00023065"/>
    </source>
</evidence>
<name>A0ABQ9MKX4_HEVBR</name>
<evidence type="ECO:0000256" key="7">
    <source>
        <dbReference type="ARBA" id="ARBA00022989"/>
    </source>
</evidence>
<comment type="caution">
    <text evidence="20">The sequence shown here is derived from an EMBL/GenBank/DDBJ whole genome shotgun (WGS) entry which is preliminary data.</text>
</comment>
<dbReference type="InterPro" id="IPR044440">
    <property type="entry name" value="GABAb_receptor_plant_PBP1"/>
</dbReference>
<feature type="transmembrane region" description="Helical" evidence="17">
    <location>
        <begin position="649"/>
        <end position="673"/>
    </location>
</feature>
<keyword evidence="7 17" id="KW-1133">Transmembrane helix</keyword>
<evidence type="ECO:0000256" key="4">
    <source>
        <dbReference type="ARBA" id="ARBA00022448"/>
    </source>
</evidence>
<keyword evidence="6 18" id="KW-0732">Signal</keyword>
<evidence type="ECO:0000259" key="19">
    <source>
        <dbReference type="SMART" id="SM00079"/>
    </source>
</evidence>
<keyword evidence="21" id="KW-1185">Reference proteome</keyword>
<dbReference type="CDD" id="cd13686">
    <property type="entry name" value="GluR_Plant"/>
    <property type="match status" value="1"/>
</dbReference>
<feature type="chain" id="PRO_5045166838" description="Glutamate receptor" evidence="18">
    <location>
        <begin position="29"/>
        <end position="958"/>
    </location>
</feature>
<gene>
    <name evidence="20" type="ORF">P3X46_011320</name>
</gene>
<dbReference type="CDD" id="cd19990">
    <property type="entry name" value="PBP1_GABAb_receptor_plant"/>
    <property type="match status" value="1"/>
</dbReference>
<evidence type="ECO:0000256" key="10">
    <source>
        <dbReference type="ARBA" id="ARBA00023170"/>
    </source>
</evidence>
<keyword evidence="12 15" id="KW-1071">Ligand-gated ion channel</keyword>
<evidence type="ECO:0000256" key="1">
    <source>
        <dbReference type="ARBA" id="ARBA00004141"/>
    </source>
</evidence>
<evidence type="ECO:0000256" key="17">
    <source>
        <dbReference type="SAM" id="Phobius"/>
    </source>
</evidence>
<dbReference type="PANTHER" id="PTHR34836:SF1">
    <property type="entry name" value="OS09G0428600 PROTEIN"/>
    <property type="match status" value="1"/>
</dbReference>
<comment type="subunit">
    <text evidence="3">May form heteromers.</text>
</comment>
<dbReference type="InterPro" id="IPR001320">
    <property type="entry name" value="Iontro_rcpt_C"/>
</dbReference>
<dbReference type="InterPro" id="IPR028082">
    <property type="entry name" value="Peripla_BP_I"/>
</dbReference>
<keyword evidence="11" id="KW-0325">Glycoprotein</keyword>
<dbReference type="Gene3D" id="3.40.50.2300">
    <property type="match status" value="2"/>
</dbReference>
<evidence type="ECO:0000256" key="13">
    <source>
        <dbReference type="ARBA" id="ARBA00023303"/>
    </source>
</evidence>
<accession>A0ABQ9MKX4</accession>
<dbReference type="SUPFAM" id="SSF53822">
    <property type="entry name" value="Periplasmic binding protein-like I"/>
    <property type="match status" value="1"/>
</dbReference>
<feature type="region of interest" description="Disordered" evidence="16">
    <location>
        <begin position="899"/>
        <end position="958"/>
    </location>
</feature>
<dbReference type="Proteomes" id="UP001174677">
    <property type="component" value="Chromosome 6"/>
</dbReference>
<dbReference type="SUPFAM" id="SSF53850">
    <property type="entry name" value="Periplasmic binding protein-like II"/>
    <property type="match status" value="1"/>
</dbReference>